<feature type="compositionally biased region" description="Polar residues" evidence="1">
    <location>
        <begin position="43"/>
        <end position="62"/>
    </location>
</feature>
<feature type="compositionally biased region" description="Basic and acidic residues" evidence="1">
    <location>
        <begin position="302"/>
        <end position="324"/>
    </location>
</feature>
<dbReference type="OrthoDB" id="86254at2759"/>
<feature type="region of interest" description="Disordered" evidence="1">
    <location>
        <begin position="141"/>
        <end position="347"/>
    </location>
</feature>
<feature type="region of interest" description="Disordered" evidence="1">
    <location>
        <begin position="1"/>
        <end position="76"/>
    </location>
</feature>
<protein>
    <submittedName>
        <fullName evidence="3">Aste57867_183 protein</fullName>
    </submittedName>
</protein>
<dbReference type="EMBL" id="VJMH01000006">
    <property type="protein sequence ID" value="KAF0720626.1"/>
    <property type="molecule type" value="Genomic_DNA"/>
</dbReference>
<proteinExistence type="predicted"/>
<organism evidence="3 4">
    <name type="scientific">Aphanomyces stellatus</name>
    <dbReference type="NCBI Taxonomy" id="120398"/>
    <lineage>
        <taxon>Eukaryota</taxon>
        <taxon>Sar</taxon>
        <taxon>Stramenopiles</taxon>
        <taxon>Oomycota</taxon>
        <taxon>Saprolegniomycetes</taxon>
        <taxon>Saprolegniales</taxon>
        <taxon>Verrucalvaceae</taxon>
        <taxon>Aphanomyces</taxon>
    </lineage>
</organism>
<dbReference type="EMBL" id="CAADRA010000006">
    <property type="protein sequence ID" value="VFT77409.1"/>
    <property type="molecule type" value="Genomic_DNA"/>
</dbReference>
<reference evidence="2" key="2">
    <citation type="submission" date="2019-06" db="EMBL/GenBank/DDBJ databases">
        <title>Genomics analysis of Aphanomyces spp. identifies a new class of oomycete effector associated with host adaptation.</title>
        <authorList>
            <person name="Gaulin E."/>
        </authorList>
    </citation>
    <scope>NUCLEOTIDE SEQUENCE</scope>
    <source>
        <strain evidence="2">CBS 578.67</strain>
    </source>
</reference>
<keyword evidence="4" id="KW-1185">Reference proteome</keyword>
<feature type="compositionally biased region" description="Polar residues" evidence="1">
    <location>
        <begin position="277"/>
        <end position="286"/>
    </location>
</feature>
<dbReference type="AlphaFoldDB" id="A0A485K638"/>
<feature type="compositionally biased region" description="Basic and acidic residues" evidence="1">
    <location>
        <begin position="1"/>
        <end position="10"/>
    </location>
</feature>
<reference evidence="3 4" key="1">
    <citation type="submission" date="2019-03" db="EMBL/GenBank/DDBJ databases">
        <authorList>
            <person name="Gaulin E."/>
            <person name="Dumas B."/>
        </authorList>
    </citation>
    <scope>NUCLEOTIDE SEQUENCE [LARGE SCALE GENOMIC DNA]</scope>
    <source>
        <strain evidence="3">CBS 568.67</strain>
    </source>
</reference>
<evidence type="ECO:0000313" key="4">
    <source>
        <dbReference type="Proteomes" id="UP000332933"/>
    </source>
</evidence>
<evidence type="ECO:0000313" key="2">
    <source>
        <dbReference type="EMBL" id="KAF0720626.1"/>
    </source>
</evidence>
<dbReference type="Proteomes" id="UP000332933">
    <property type="component" value="Unassembled WGS sequence"/>
</dbReference>
<sequence>MSKENSRNPLRETITPDHGSGGQTPIFGVSPNPGGEVRVGNVSLPNPSVSNVLLTQRPSSDSVRVEGPPPPTLLQGPNLLVANHLALALVGRCSPSQMSSQDLTETGAPSDGDCVQSHRASIIAPDGSKDDQSLSSLEALNPINGGVQGPISPRSSDIPLRGVSEDGGGIPGVDAGQVGLLQKSSLGDERSVSPGTPDGPSGLAQASLVNNETGHAVTNRAHVSAEPPRTGEEEEQKVDSDTGGVVGRDVSFGDDGSNKDRLLSGQQQDSACKDSSETPNDSASTETSKKNASGGDQGSKTDNSKRSPSKKDNSKGQGSKKDVPKGSATKPASQSTPKVSKHRDSEAFYKNPGDVNSFLDQILMVPTSQVYELTVKLDESLRGWSDKVICSQFVKENPGSLWGSKFPELLIHKKNPTTMVISCYDLKTCVAMGGTTFKLGGKDYQVPQYTRYGSNYCVTFTKVNNNVMARAIVANLVCLTKSVITAFNPTADQTVASPHLRVIFKTSAPPPQLVPKNEVPLREIVITDPAGNPYTAVFQHKISALNTNLPPSIAALRAVLNKIGKGGSASPNSSKQNTQAQPLETGSMESVVETSPNPVSSSASSDMEVVEEQSTPPVPSVESVDMEVLQDQQVRKDSQQFDTVDMEGNQAHDVVQELIQEVTCDDSPEDVIMAFPNSPAQAPNGEHLQQPALELVLVTGNRSAPATKRALSLSPRGATPLFTSNRYILLQEDDVELSIEDHNVPRLVLEDPEHSRVIIQTKKKQRNEAKKAILIEPKS</sequence>
<feature type="region of interest" description="Disordered" evidence="1">
    <location>
        <begin position="565"/>
        <end position="620"/>
    </location>
</feature>
<evidence type="ECO:0000313" key="3">
    <source>
        <dbReference type="EMBL" id="VFT77409.1"/>
    </source>
</evidence>
<evidence type="ECO:0000256" key="1">
    <source>
        <dbReference type="SAM" id="MobiDB-lite"/>
    </source>
</evidence>
<gene>
    <name evidence="3" type="primary">Aste57867_183</name>
    <name evidence="2" type="ORF">As57867_000183</name>
    <name evidence="3" type="ORF">ASTE57867_183</name>
</gene>
<accession>A0A485K638</accession>
<feature type="compositionally biased region" description="Polar residues" evidence="1">
    <location>
        <begin position="569"/>
        <end position="599"/>
    </location>
</feature>
<name>A0A485K638_9STRA</name>